<evidence type="ECO:0000313" key="4">
    <source>
        <dbReference type="EMBL" id="KAK0604431.1"/>
    </source>
</evidence>
<sequence>MKAWNAQKGGAAAILVADDKIEPLITMDTPEEENVDAEYLQNISIPSALISKSLGDSIKKSLTGGEMVNMNLDWTEALPLPLLLPSFVEAAALARRCRLQLPEASETCYQTIRDSWSEIDKVASQPDGLSILSKKFKTCFPLKTASELKDYLLELYSDAAQYNQPLRYPINVICGGLDREASGSDILSKIVAGVAAYEGDHKFCYFSPNNESETAVGWSWQSFRIIFVASHQGTGKKYHSILVNKVVWNLDEEIAKVIENGVTLEVDLRSKRSFGGPLILHQELNNAGHGSDAVKEVWN</sequence>
<evidence type="ECO:0000313" key="5">
    <source>
        <dbReference type="Proteomes" id="UP001168877"/>
    </source>
</evidence>
<gene>
    <name evidence="4" type="ORF">LWI29_015591</name>
</gene>
<evidence type="ECO:0000256" key="1">
    <source>
        <dbReference type="ARBA" id="ARBA00022729"/>
    </source>
</evidence>
<keyword evidence="2" id="KW-0325">Glycoprotein</keyword>
<reference evidence="4" key="1">
    <citation type="journal article" date="2022" name="Plant J.">
        <title>Strategies of tolerance reflected in two North American maple genomes.</title>
        <authorList>
            <person name="McEvoy S.L."/>
            <person name="Sezen U.U."/>
            <person name="Trouern-Trend A."/>
            <person name="McMahon S.M."/>
            <person name="Schaberg P.G."/>
            <person name="Yang J."/>
            <person name="Wegrzyn J.L."/>
            <person name="Swenson N.G."/>
        </authorList>
    </citation>
    <scope>NUCLEOTIDE SEQUENCE</scope>
    <source>
        <strain evidence="4">NS2018</strain>
    </source>
</reference>
<dbReference type="EMBL" id="JAUESC010000002">
    <property type="protein sequence ID" value="KAK0604431.1"/>
    <property type="molecule type" value="Genomic_DNA"/>
</dbReference>
<keyword evidence="1" id="KW-0732">Signal</keyword>
<organism evidence="4 5">
    <name type="scientific">Acer saccharum</name>
    <name type="common">Sugar maple</name>
    <dbReference type="NCBI Taxonomy" id="4024"/>
    <lineage>
        <taxon>Eukaryota</taxon>
        <taxon>Viridiplantae</taxon>
        <taxon>Streptophyta</taxon>
        <taxon>Embryophyta</taxon>
        <taxon>Tracheophyta</taxon>
        <taxon>Spermatophyta</taxon>
        <taxon>Magnoliopsida</taxon>
        <taxon>eudicotyledons</taxon>
        <taxon>Gunneridae</taxon>
        <taxon>Pentapetalae</taxon>
        <taxon>rosids</taxon>
        <taxon>malvids</taxon>
        <taxon>Sapindales</taxon>
        <taxon>Sapindaceae</taxon>
        <taxon>Hippocastanoideae</taxon>
        <taxon>Acereae</taxon>
        <taxon>Acer</taxon>
    </lineage>
</organism>
<name>A0AA39T7E8_ACESA</name>
<comment type="caution">
    <text evidence="4">The sequence shown here is derived from an EMBL/GenBank/DDBJ whole genome shotgun (WGS) entry which is preliminary data.</text>
</comment>
<dbReference type="PANTHER" id="PTHR22702:SF1">
    <property type="entry name" value="PROTEASE-ASSOCIATED DOMAIN-CONTAINING PROTEIN 1"/>
    <property type="match status" value="1"/>
</dbReference>
<dbReference type="Proteomes" id="UP001168877">
    <property type="component" value="Unassembled WGS sequence"/>
</dbReference>
<protein>
    <recommendedName>
        <fullName evidence="3">PA domain-containing protein</fullName>
    </recommendedName>
</protein>
<feature type="domain" description="PA" evidence="3">
    <location>
        <begin position="2"/>
        <end position="58"/>
    </location>
</feature>
<reference evidence="4" key="2">
    <citation type="submission" date="2023-06" db="EMBL/GenBank/DDBJ databases">
        <authorList>
            <person name="Swenson N.G."/>
            <person name="Wegrzyn J.L."/>
            <person name="Mcevoy S.L."/>
        </authorList>
    </citation>
    <scope>NUCLEOTIDE SEQUENCE</scope>
    <source>
        <strain evidence="4">NS2018</strain>
        <tissue evidence="4">Leaf</tissue>
    </source>
</reference>
<evidence type="ECO:0000256" key="2">
    <source>
        <dbReference type="ARBA" id="ARBA00023180"/>
    </source>
</evidence>
<dbReference type="Pfam" id="PF02225">
    <property type="entry name" value="PA"/>
    <property type="match status" value="1"/>
</dbReference>
<keyword evidence="5" id="KW-1185">Reference proteome</keyword>
<evidence type="ECO:0000259" key="3">
    <source>
        <dbReference type="Pfam" id="PF02225"/>
    </source>
</evidence>
<dbReference type="Gene3D" id="3.50.30.30">
    <property type="match status" value="1"/>
</dbReference>
<proteinExistence type="predicted"/>
<dbReference type="InterPro" id="IPR003137">
    <property type="entry name" value="PA_domain"/>
</dbReference>
<dbReference type="PANTHER" id="PTHR22702">
    <property type="entry name" value="PROTEASE-ASSOCIATED DOMAIN-CONTAINING PROTEIN"/>
    <property type="match status" value="1"/>
</dbReference>
<dbReference type="InterPro" id="IPR042269">
    <property type="entry name" value="Ser_carbopepase_S28_SKS"/>
</dbReference>
<accession>A0AA39T7E8</accession>
<dbReference type="AlphaFoldDB" id="A0AA39T7E8"/>
<dbReference type="Gene3D" id="1.20.120.980">
    <property type="entry name" value="Serine carboxypeptidase S28, SKS domain"/>
    <property type="match status" value="1"/>
</dbReference>